<gene>
    <name evidence="9" type="ORF">FPZ11_16695</name>
</gene>
<sequence>MTTERVAPVAPDETRARLGSGTVRRSDGRAGAVLGRVLIAVFVVFMVVFILGPLLWLAVHAFATTWTFPNLWPDGWTMRWWSTVFSDPALGAAVQNSLVISPIVVICSAVICLPAAYAFARHDFFARRTFLVGLFATNAFPKMGLFATLASLFYALNLMNTVVGIVIVQILGTIVFMTWIPAAAFAGVPRSLEEAARDAGASKLRVFFTITLRMALPGILVAAVMSFLAAFDEAQGTYLVGAPQYFTMPTEMYTLVLNYPKQVAAVFSILLSIPSVVLMLAARKHIMGGQLAEGFQIR</sequence>
<dbReference type="Proteomes" id="UP000320216">
    <property type="component" value="Chromosome"/>
</dbReference>
<dbReference type="PANTHER" id="PTHR32243:SF18">
    <property type="entry name" value="INNER MEMBRANE ABC TRANSPORTER PERMEASE PROTEIN YCJP"/>
    <property type="match status" value="1"/>
</dbReference>
<evidence type="ECO:0000313" key="9">
    <source>
        <dbReference type="EMBL" id="QDZ16965.1"/>
    </source>
</evidence>
<dbReference type="KEGG" id="huw:FPZ11_16695"/>
<protein>
    <submittedName>
        <fullName evidence="9">ABC transporter permease subunit</fullName>
    </submittedName>
</protein>
<keyword evidence="6 7" id="KW-0472">Membrane</keyword>
<dbReference type="CDD" id="cd06261">
    <property type="entry name" value="TM_PBP2"/>
    <property type="match status" value="1"/>
</dbReference>
<dbReference type="OrthoDB" id="9810794at2"/>
<evidence type="ECO:0000313" key="10">
    <source>
        <dbReference type="Proteomes" id="UP000320216"/>
    </source>
</evidence>
<feature type="transmembrane region" description="Helical" evidence="7">
    <location>
        <begin position="262"/>
        <end position="282"/>
    </location>
</feature>
<dbReference type="Gene3D" id="1.10.3720.10">
    <property type="entry name" value="MetI-like"/>
    <property type="match status" value="1"/>
</dbReference>
<organism evidence="9 10">
    <name type="scientific">Humibacter ginsenosidimutans</name>
    <dbReference type="NCBI Taxonomy" id="2599293"/>
    <lineage>
        <taxon>Bacteria</taxon>
        <taxon>Bacillati</taxon>
        <taxon>Actinomycetota</taxon>
        <taxon>Actinomycetes</taxon>
        <taxon>Micrococcales</taxon>
        <taxon>Microbacteriaceae</taxon>
        <taxon>Humibacter</taxon>
    </lineage>
</organism>
<dbReference type="GO" id="GO:0005886">
    <property type="term" value="C:plasma membrane"/>
    <property type="evidence" value="ECO:0007669"/>
    <property type="project" value="UniProtKB-SubCell"/>
</dbReference>
<feature type="transmembrane region" description="Helical" evidence="7">
    <location>
        <begin position="98"/>
        <end position="119"/>
    </location>
</feature>
<dbReference type="SUPFAM" id="SSF161098">
    <property type="entry name" value="MetI-like"/>
    <property type="match status" value="1"/>
</dbReference>
<dbReference type="PANTHER" id="PTHR32243">
    <property type="entry name" value="MALTOSE TRANSPORT SYSTEM PERMEASE-RELATED"/>
    <property type="match status" value="1"/>
</dbReference>
<evidence type="ECO:0000256" key="2">
    <source>
        <dbReference type="ARBA" id="ARBA00022448"/>
    </source>
</evidence>
<accession>A0A5B8MAV9</accession>
<evidence type="ECO:0000256" key="5">
    <source>
        <dbReference type="ARBA" id="ARBA00022989"/>
    </source>
</evidence>
<evidence type="ECO:0000256" key="6">
    <source>
        <dbReference type="ARBA" id="ARBA00023136"/>
    </source>
</evidence>
<feature type="transmembrane region" description="Helical" evidence="7">
    <location>
        <begin position="131"/>
        <end position="156"/>
    </location>
</feature>
<dbReference type="GO" id="GO:0055085">
    <property type="term" value="P:transmembrane transport"/>
    <property type="evidence" value="ECO:0007669"/>
    <property type="project" value="InterPro"/>
</dbReference>
<evidence type="ECO:0000256" key="1">
    <source>
        <dbReference type="ARBA" id="ARBA00004651"/>
    </source>
</evidence>
<feature type="transmembrane region" description="Helical" evidence="7">
    <location>
        <begin position="33"/>
        <end position="59"/>
    </location>
</feature>
<dbReference type="Pfam" id="PF00528">
    <property type="entry name" value="BPD_transp_1"/>
    <property type="match status" value="1"/>
</dbReference>
<evidence type="ECO:0000259" key="8">
    <source>
        <dbReference type="PROSITE" id="PS50928"/>
    </source>
</evidence>
<dbReference type="PROSITE" id="PS50928">
    <property type="entry name" value="ABC_TM1"/>
    <property type="match status" value="1"/>
</dbReference>
<reference evidence="9 10" key="1">
    <citation type="submission" date="2019-07" db="EMBL/GenBank/DDBJ databases">
        <title>Full genome sequence of Humibacter sp. WJ7-1.</title>
        <authorList>
            <person name="Im W.-T."/>
        </authorList>
    </citation>
    <scope>NUCLEOTIDE SEQUENCE [LARGE SCALE GENOMIC DNA]</scope>
    <source>
        <strain evidence="9 10">WJ7-1</strain>
    </source>
</reference>
<dbReference type="InterPro" id="IPR050901">
    <property type="entry name" value="BP-dep_ABC_trans_perm"/>
</dbReference>
<keyword evidence="10" id="KW-1185">Reference proteome</keyword>
<feature type="transmembrane region" description="Helical" evidence="7">
    <location>
        <begin position="162"/>
        <end position="185"/>
    </location>
</feature>
<evidence type="ECO:0000256" key="4">
    <source>
        <dbReference type="ARBA" id="ARBA00022692"/>
    </source>
</evidence>
<keyword evidence="2 7" id="KW-0813">Transport</keyword>
<dbReference type="InterPro" id="IPR000515">
    <property type="entry name" value="MetI-like"/>
</dbReference>
<comment type="similarity">
    <text evidence="7">Belongs to the binding-protein-dependent transport system permease family.</text>
</comment>
<feature type="domain" description="ABC transmembrane type-1" evidence="8">
    <location>
        <begin position="94"/>
        <end position="282"/>
    </location>
</feature>
<dbReference type="AlphaFoldDB" id="A0A5B8MAV9"/>
<comment type="subcellular location">
    <subcellularLocation>
        <location evidence="1 7">Cell membrane</location>
        <topology evidence="1 7">Multi-pass membrane protein</topology>
    </subcellularLocation>
</comment>
<keyword evidence="4 7" id="KW-0812">Transmembrane</keyword>
<keyword evidence="5 7" id="KW-1133">Transmembrane helix</keyword>
<name>A0A5B8MAV9_9MICO</name>
<evidence type="ECO:0000256" key="7">
    <source>
        <dbReference type="RuleBase" id="RU363032"/>
    </source>
</evidence>
<feature type="transmembrane region" description="Helical" evidence="7">
    <location>
        <begin position="206"/>
        <end position="231"/>
    </location>
</feature>
<dbReference type="InterPro" id="IPR035906">
    <property type="entry name" value="MetI-like_sf"/>
</dbReference>
<keyword evidence="3" id="KW-1003">Cell membrane</keyword>
<dbReference type="EMBL" id="CP042305">
    <property type="protein sequence ID" value="QDZ16965.1"/>
    <property type="molecule type" value="Genomic_DNA"/>
</dbReference>
<evidence type="ECO:0000256" key="3">
    <source>
        <dbReference type="ARBA" id="ARBA00022475"/>
    </source>
</evidence>
<proteinExistence type="inferred from homology"/>